<sequence length="527" mass="56630">MSEGARRDDAARTVLAVGVPVAARYEDGLPALGALDPLHEAPGHAASMSKVLREFGYVEYRRTSPDSVLGEEIRSAVMSSGSSVLVVHVVAHGALAESGDRGLYVVGSDGSALDDPVSSWISLIESHPGKQRPLTLFILDLCHSGAAATLPWHQEMPTGRRRAWVISATSRKGKAFDYRLSRATTTVLQQYLDGTLRVDPSYRHIPLPTVGQEISRVVAELNAAEGYTQQIEVSRVPFTDHAQFDDLPFFPNPGHHRRVSVLSGVDSGVASLLDETFDPRHFMLRGAGTELLDRGLGQGYFRGRAAEVRTLTAWFNGQGPGFRIVTGKPGVGKSALLGVLVCAAHPTLRTPTQPLWFVLPAKPARNDRLIVVHARRRSLEQIADSLARQMGATEEDRPAGGWDAEGLTRLAHAGVGAAYTLVIDALDEAERPDDVAQALLLPLARSALTAGTALRLLVGTRSEPRFAALLQLAQDAGGLINLDDAVPSDVYRALRQYVADLLAVDTPYAAWDAAEAAMPSPRASRPV</sequence>
<dbReference type="InterPro" id="IPR027417">
    <property type="entry name" value="P-loop_NTPase"/>
</dbReference>
<dbReference type="SUPFAM" id="SSF52540">
    <property type="entry name" value="P-loop containing nucleoside triphosphate hydrolases"/>
    <property type="match status" value="1"/>
</dbReference>
<feature type="domain" description="Orc1-like AAA ATPase" evidence="1">
    <location>
        <begin position="301"/>
        <end position="440"/>
    </location>
</feature>
<accession>A0A3Q9KBA7</accession>
<dbReference type="EMBL" id="CP029042">
    <property type="protein sequence ID" value="AZS76113.1"/>
    <property type="molecule type" value="Genomic_DNA"/>
</dbReference>
<name>A0A3Q9KBA7_9ACTN</name>
<dbReference type="RefSeq" id="WP_127154802.1">
    <property type="nucleotide sequence ID" value="NZ_CP029042.1"/>
</dbReference>
<dbReference type="Proteomes" id="UP000275579">
    <property type="component" value="Chromosome"/>
</dbReference>
<protein>
    <recommendedName>
        <fullName evidence="1">Orc1-like AAA ATPase domain-containing protein</fullName>
    </recommendedName>
</protein>
<dbReference type="Pfam" id="PF13191">
    <property type="entry name" value="AAA_16"/>
    <property type="match status" value="1"/>
</dbReference>
<dbReference type="AlphaFoldDB" id="A0A3Q9KBA7"/>
<organism evidence="2 3">
    <name type="scientific">Streptomyces lydicus</name>
    <dbReference type="NCBI Taxonomy" id="47763"/>
    <lineage>
        <taxon>Bacteria</taxon>
        <taxon>Bacillati</taxon>
        <taxon>Actinomycetota</taxon>
        <taxon>Actinomycetes</taxon>
        <taxon>Kitasatosporales</taxon>
        <taxon>Streptomycetaceae</taxon>
        <taxon>Streptomyces</taxon>
    </lineage>
</organism>
<proteinExistence type="predicted"/>
<evidence type="ECO:0000259" key="1">
    <source>
        <dbReference type="Pfam" id="PF13191"/>
    </source>
</evidence>
<evidence type="ECO:0000313" key="2">
    <source>
        <dbReference type="EMBL" id="AZS76113.1"/>
    </source>
</evidence>
<gene>
    <name evidence="2" type="ORF">DDE74_39375</name>
</gene>
<reference evidence="2 3" key="1">
    <citation type="submission" date="2018-04" db="EMBL/GenBank/DDBJ databases">
        <title>Complete genome sequences of Streptomyces lydicus strain WYEC and characterization of antagonistic properties of biological control agents.</title>
        <authorList>
            <person name="Mariita R.M."/>
            <person name="Sello J.K."/>
        </authorList>
    </citation>
    <scope>NUCLEOTIDE SEQUENCE [LARGE SCALE GENOMIC DNA]</scope>
    <source>
        <strain evidence="2 3">WYEC 108</strain>
    </source>
</reference>
<dbReference type="InterPro" id="IPR041664">
    <property type="entry name" value="AAA_16"/>
</dbReference>
<evidence type="ECO:0000313" key="3">
    <source>
        <dbReference type="Proteomes" id="UP000275579"/>
    </source>
</evidence>